<dbReference type="AlphaFoldDB" id="A0A0U4BJV8"/>
<evidence type="ECO:0008006" key="11">
    <source>
        <dbReference type="Google" id="ProtNLM"/>
    </source>
</evidence>
<evidence type="ECO:0000256" key="1">
    <source>
        <dbReference type="ARBA" id="ARBA00004613"/>
    </source>
</evidence>
<keyword evidence="10" id="KW-1185">Reference proteome</keyword>
<evidence type="ECO:0000313" key="10">
    <source>
        <dbReference type="Proteomes" id="UP000067689"/>
    </source>
</evidence>
<gene>
    <name evidence="9" type="ORF">AERYTH_12505</name>
</gene>
<keyword evidence="6" id="KW-0119">Carbohydrate metabolism</keyword>
<keyword evidence="3" id="KW-0858">Xylan degradation</keyword>
<dbReference type="GO" id="GO:0030600">
    <property type="term" value="F:feruloyl esterase activity"/>
    <property type="evidence" value="ECO:0007669"/>
    <property type="project" value="InterPro"/>
</dbReference>
<dbReference type="Proteomes" id="UP000067689">
    <property type="component" value="Chromosome"/>
</dbReference>
<keyword evidence="5" id="KW-0378">Hydrolase</keyword>
<evidence type="ECO:0000256" key="2">
    <source>
        <dbReference type="ARBA" id="ARBA00022525"/>
    </source>
</evidence>
<feature type="compositionally biased region" description="Low complexity" evidence="8">
    <location>
        <begin position="28"/>
        <end position="39"/>
    </location>
</feature>
<dbReference type="InterPro" id="IPR029058">
    <property type="entry name" value="AB_hydrolase_fold"/>
</dbReference>
<keyword evidence="7" id="KW-0624">Polysaccharide degradation</keyword>
<dbReference type="InterPro" id="IPR043595">
    <property type="entry name" value="FaeB/C/D"/>
</dbReference>
<keyword evidence="4" id="KW-0732">Signal</keyword>
<evidence type="ECO:0000256" key="8">
    <source>
        <dbReference type="SAM" id="MobiDB-lite"/>
    </source>
</evidence>
<comment type="subcellular location">
    <subcellularLocation>
        <location evidence="1">Secreted</location>
    </subcellularLocation>
</comment>
<dbReference type="OrthoDB" id="9767239at2"/>
<dbReference type="RefSeq" id="WP_067859200.1">
    <property type="nucleotide sequence ID" value="NZ_CP011502.1"/>
</dbReference>
<protein>
    <recommendedName>
        <fullName evidence="11">Polyhydroxybutyrate depolymerase</fullName>
    </recommendedName>
</protein>
<evidence type="ECO:0000256" key="3">
    <source>
        <dbReference type="ARBA" id="ARBA00022651"/>
    </source>
</evidence>
<dbReference type="EMBL" id="CP011502">
    <property type="protein sequence ID" value="ALX05457.1"/>
    <property type="molecule type" value="Genomic_DNA"/>
</dbReference>
<evidence type="ECO:0000313" key="9">
    <source>
        <dbReference type="EMBL" id="ALX05457.1"/>
    </source>
</evidence>
<dbReference type="GO" id="GO:0005576">
    <property type="term" value="C:extracellular region"/>
    <property type="evidence" value="ECO:0007669"/>
    <property type="project" value="UniProtKB-SubCell"/>
</dbReference>
<dbReference type="SUPFAM" id="SSF53474">
    <property type="entry name" value="alpha/beta-Hydrolases"/>
    <property type="match status" value="1"/>
</dbReference>
<dbReference type="GO" id="GO:0045493">
    <property type="term" value="P:xylan catabolic process"/>
    <property type="evidence" value="ECO:0007669"/>
    <property type="project" value="UniProtKB-KW"/>
</dbReference>
<dbReference type="Pfam" id="PF00756">
    <property type="entry name" value="Esterase"/>
    <property type="match status" value="1"/>
</dbReference>
<proteinExistence type="predicted"/>
<sequence length="323" mass="34252">MRALVAVVALSLTLAACTRDGDAGRAEPSASATPTASASVGDAKGCGSVPDDVTGGTRDVTRTIDVDGSERSYVVHVPPGYDGRRALPVVYLFHGLGSNAPQVLTYSGFPTVADERDFIVVAPQALEPRREWDVMATADQPRSDAAFWLQLSEQLGDEWCVDADRQFAAGMSNGSAVVFAMACRGVYPFRAYGGVAATFYDQAACGDAPPTSFIYFHGTGDEVVPYQGGETPIFPVRAVQTVLGDWAGHDGCAREPRRQDVASDVVRETWRGCSDGSRLQAYVIDDGGHTWPGAGFEVPVLGKTTSSIDATRLMADFFGLKAP</sequence>
<dbReference type="PROSITE" id="PS51257">
    <property type="entry name" value="PROKAR_LIPOPROTEIN"/>
    <property type="match status" value="1"/>
</dbReference>
<dbReference type="Gene3D" id="3.40.50.1820">
    <property type="entry name" value="alpha/beta hydrolase"/>
    <property type="match status" value="1"/>
</dbReference>
<dbReference type="PATRIC" id="fig|2041.4.peg.2599"/>
<keyword evidence="2" id="KW-0964">Secreted</keyword>
<organism evidence="9 10">
    <name type="scientific">Aeromicrobium erythreum</name>
    <dbReference type="NCBI Taxonomy" id="2041"/>
    <lineage>
        <taxon>Bacteria</taxon>
        <taxon>Bacillati</taxon>
        <taxon>Actinomycetota</taxon>
        <taxon>Actinomycetes</taxon>
        <taxon>Propionibacteriales</taxon>
        <taxon>Nocardioidaceae</taxon>
        <taxon>Aeromicrobium</taxon>
    </lineage>
</organism>
<dbReference type="PANTHER" id="PTHR38050">
    <property type="match status" value="1"/>
</dbReference>
<evidence type="ECO:0000256" key="4">
    <source>
        <dbReference type="ARBA" id="ARBA00022729"/>
    </source>
</evidence>
<reference evidence="9 10" key="1">
    <citation type="journal article" date="1991" name="Int. J. Syst. Bacteriol.">
        <title>Description of the erythromycin-producing bacterium Arthrobacter sp. strain NRRL B-3381 as Aeromicrobium erythreum gen. nov., sp. nov.</title>
        <authorList>
            <person name="Miller E.S."/>
            <person name="Woese C.R."/>
            <person name="Brenner S."/>
        </authorList>
    </citation>
    <scope>NUCLEOTIDE SEQUENCE [LARGE SCALE GENOMIC DNA]</scope>
    <source>
        <strain evidence="9 10">AR18</strain>
    </source>
</reference>
<dbReference type="PANTHER" id="PTHR38050:SF2">
    <property type="entry name" value="FERULOYL ESTERASE C-RELATED"/>
    <property type="match status" value="1"/>
</dbReference>
<dbReference type="InterPro" id="IPR000801">
    <property type="entry name" value="Esterase-like"/>
</dbReference>
<feature type="region of interest" description="Disordered" evidence="8">
    <location>
        <begin position="21"/>
        <end position="60"/>
    </location>
</feature>
<evidence type="ECO:0000256" key="6">
    <source>
        <dbReference type="ARBA" id="ARBA00023277"/>
    </source>
</evidence>
<dbReference type="KEGG" id="aer:AERYTH_12505"/>
<evidence type="ECO:0000256" key="5">
    <source>
        <dbReference type="ARBA" id="ARBA00022801"/>
    </source>
</evidence>
<accession>A0A0U4BJV8</accession>
<name>A0A0U4BJV8_9ACTN</name>
<dbReference type="STRING" id="2041.AERYTH_12505"/>
<evidence type="ECO:0000256" key="7">
    <source>
        <dbReference type="ARBA" id="ARBA00023326"/>
    </source>
</evidence>